<keyword evidence="9" id="KW-1185">Reference proteome</keyword>
<evidence type="ECO:0000256" key="3">
    <source>
        <dbReference type="ARBA" id="ARBA00023163"/>
    </source>
</evidence>
<keyword evidence="2" id="KW-0805">Transcription regulation</keyword>
<dbReference type="SUPFAM" id="SSF47113">
    <property type="entry name" value="Histone-fold"/>
    <property type="match status" value="1"/>
</dbReference>
<evidence type="ECO:0000256" key="2">
    <source>
        <dbReference type="ARBA" id="ARBA00023015"/>
    </source>
</evidence>
<dbReference type="GO" id="GO:0005669">
    <property type="term" value="C:transcription factor TFIID complex"/>
    <property type="evidence" value="ECO:0007669"/>
    <property type="project" value="TreeGrafter"/>
</dbReference>
<proteinExistence type="inferred from homology"/>
<dbReference type="InterPro" id="IPR009072">
    <property type="entry name" value="Histone-fold"/>
</dbReference>
<dbReference type="InterPro" id="IPR003195">
    <property type="entry name" value="TFIID_TAF13"/>
</dbReference>
<evidence type="ECO:0000256" key="5">
    <source>
        <dbReference type="ARBA" id="ARBA00038392"/>
    </source>
</evidence>
<protein>
    <recommendedName>
        <fullName evidence="6">Transcription initiation factor TFIID subunit 13</fullName>
    </recommendedName>
</protein>
<organism evidence="8 9">
    <name type="scientific">Emergomyces africanus</name>
    <dbReference type="NCBI Taxonomy" id="1955775"/>
    <lineage>
        <taxon>Eukaryota</taxon>
        <taxon>Fungi</taxon>
        <taxon>Dikarya</taxon>
        <taxon>Ascomycota</taxon>
        <taxon>Pezizomycotina</taxon>
        <taxon>Eurotiomycetes</taxon>
        <taxon>Eurotiomycetidae</taxon>
        <taxon>Onygenales</taxon>
        <taxon>Ajellomycetaceae</taxon>
        <taxon>Emergomyces</taxon>
    </lineage>
</organism>
<dbReference type="AlphaFoldDB" id="A0A1B7P496"/>
<evidence type="ECO:0000313" key="9">
    <source>
        <dbReference type="Proteomes" id="UP000091918"/>
    </source>
</evidence>
<dbReference type="GO" id="GO:0046982">
    <property type="term" value="F:protein heterodimerization activity"/>
    <property type="evidence" value="ECO:0007669"/>
    <property type="project" value="InterPro"/>
</dbReference>
<dbReference type="PANTHER" id="PTHR11380:SF5">
    <property type="entry name" value="TRANSCRIPTION INITIATION FACTOR TFIID SUBUNIT 13"/>
    <property type="match status" value="1"/>
</dbReference>
<dbReference type="PANTHER" id="PTHR11380">
    <property type="entry name" value="TRANSCRIPTION INITIATION FACTOR TFIID/SUPT3-RELATED"/>
    <property type="match status" value="1"/>
</dbReference>
<evidence type="ECO:0000256" key="6">
    <source>
        <dbReference type="ARBA" id="ARBA00040136"/>
    </source>
</evidence>
<evidence type="ECO:0000256" key="7">
    <source>
        <dbReference type="SAM" id="MobiDB-lite"/>
    </source>
</evidence>
<reference evidence="8 9" key="1">
    <citation type="submission" date="2015-07" db="EMBL/GenBank/DDBJ databases">
        <title>Emmonsia species relationships and genome sequence.</title>
        <authorList>
            <person name="Cuomo C.A."/>
            <person name="Schwartz I.S."/>
            <person name="Kenyon C."/>
            <person name="de Hoog G.S."/>
            <person name="Govender N.P."/>
            <person name="Botha A."/>
            <person name="Moreno L."/>
            <person name="de Vries M."/>
            <person name="Munoz J.F."/>
            <person name="Stielow J.B."/>
        </authorList>
    </citation>
    <scope>NUCLEOTIDE SEQUENCE [LARGE SCALE GENOMIC DNA]</scope>
    <source>
        <strain evidence="8 9">CBS 136260</strain>
    </source>
</reference>
<sequence>MQRGAVDVTYHGDASDSFVFDVSQKQSLATFQRHHHQQVVDKLGVGLLSSSAPLRRPTILHIIAKPLLDARAYLSAMVQHQPPLDQKCIQLGDFGYLIQFPRHIRDHYELEHVLEPTEANPVAAEKGAPPFTKTDDRTKSTNERNSDHIARRKSRKLNTGMAEPRVRLTRHQGQLNFGNELRHLLHAYGDPAPHHSYPQEPLPETLRVLDEIVTDFIIETCHSAAQCATYSRRQKIKVDDFRFALRRDPVKLGRVQELFRIERELKEARRAFDQNDDRVGATGKKGLEELAESVVDGGDGSVAGATGTTAAGKKGKGKASTVMTTGKRGVDSIFEGGLTKKRKSAGGSVS</sequence>
<comment type="subcellular location">
    <subcellularLocation>
        <location evidence="1">Nucleus</location>
    </subcellularLocation>
</comment>
<evidence type="ECO:0000256" key="4">
    <source>
        <dbReference type="ARBA" id="ARBA00023242"/>
    </source>
</evidence>
<comment type="similarity">
    <text evidence="5">Belongs to the TAF13 family.</text>
</comment>
<comment type="caution">
    <text evidence="8">The sequence shown here is derived from an EMBL/GenBank/DDBJ whole genome shotgun (WGS) entry which is preliminary data.</text>
</comment>
<dbReference type="Gene3D" id="1.10.20.10">
    <property type="entry name" value="Histone, subunit A"/>
    <property type="match status" value="1"/>
</dbReference>
<dbReference type="Proteomes" id="UP000091918">
    <property type="component" value="Unassembled WGS sequence"/>
</dbReference>
<dbReference type="OrthoDB" id="10266074at2759"/>
<feature type="compositionally biased region" description="Basic and acidic residues" evidence="7">
    <location>
        <begin position="133"/>
        <end position="149"/>
    </location>
</feature>
<feature type="region of interest" description="Disordered" evidence="7">
    <location>
        <begin position="119"/>
        <end position="157"/>
    </location>
</feature>
<name>A0A1B7P496_9EURO</name>
<dbReference type="EMBL" id="LGUA01000128">
    <property type="protein sequence ID" value="OAX83862.1"/>
    <property type="molecule type" value="Genomic_DNA"/>
</dbReference>
<evidence type="ECO:0000256" key="1">
    <source>
        <dbReference type="ARBA" id="ARBA00004123"/>
    </source>
</evidence>
<feature type="compositionally biased region" description="Low complexity" evidence="7">
    <location>
        <begin position="302"/>
        <end position="322"/>
    </location>
</feature>
<keyword evidence="4" id="KW-0539">Nucleus</keyword>
<keyword evidence="3" id="KW-0804">Transcription</keyword>
<accession>A0A1B7P496</accession>
<dbReference type="CDD" id="cd07978">
    <property type="entry name" value="HFD_TAF13"/>
    <property type="match status" value="1"/>
</dbReference>
<dbReference type="STRING" id="1658172.A0A1B7P496"/>
<dbReference type="GO" id="GO:0051123">
    <property type="term" value="P:RNA polymerase II preinitiation complex assembly"/>
    <property type="evidence" value="ECO:0007669"/>
    <property type="project" value="TreeGrafter"/>
</dbReference>
<gene>
    <name evidence="8" type="ORF">ACJ72_01764</name>
</gene>
<evidence type="ECO:0000313" key="8">
    <source>
        <dbReference type="EMBL" id="OAX83862.1"/>
    </source>
</evidence>
<dbReference type="Pfam" id="PF02269">
    <property type="entry name" value="TFIID-18kDa"/>
    <property type="match status" value="1"/>
</dbReference>
<feature type="region of interest" description="Disordered" evidence="7">
    <location>
        <begin position="298"/>
        <end position="323"/>
    </location>
</feature>